<dbReference type="RefSeq" id="WP_147430573.1">
    <property type="nucleotide sequence ID" value="NZ_RBWS01000042.1"/>
</dbReference>
<keyword evidence="2" id="KW-1185">Reference proteome</keyword>
<evidence type="ECO:0000313" key="2">
    <source>
        <dbReference type="Proteomes" id="UP000282423"/>
    </source>
</evidence>
<evidence type="ECO:0008006" key="3">
    <source>
        <dbReference type="Google" id="ProtNLM"/>
    </source>
</evidence>
<dbReference type="AlphaFoldDB" id="A0A420VPI9"/>
<evidence type="ECO:0000313" key="1">
    <source>
        <dbReference type="EMBL" id="RKO68251.1"/>
    </source>
</evidence>
<gene>
    <name evidence="1" type="ORF">D7322_28220</name>
</gene>
<proteinExistence type="predicted"/>
<dbReference type="Proteomes" id="UP000282423">
    <property type="component" value="Unassembled WGS sequence"/>
</dbReference>
<reference evidence="1 2" key="1">
    <citation type="submission" date="2018-10" db="EMBL/GenBank/DDBJ databases">
        <title>Sphingobacterium sp. M05W1-28.</title>
        <authorList>
            <person name="Cai H."/>
        </authorList>
    </citation>
    <scope>NUCLEOTIDE SEQUENCE [LARGE SCALE GENOMIC DNA]</scope>
    <source>
        <strain evidence="1 2">M05W1-28</strain>
    </source>
</reference>
<dbReference type="EMBL" id="RBWS01000042">
    <property type="protein sequence ID" value="RKO68251.1"/>
    <property type="molecule type" value="Genomic_DNA"/>
</dbReference>
<sequence length="139" mass="15009">MEEYKLTSAKKITVTAYKAVGVEENALRPATAAEGSNCLGWALTGGEYTFIDDPATNNIDEGMVTRVGLKAGKIAADSIIVFRATVIAGESRNQDKLQMDELIYGKETYFSDIVRKVLNDTNNKSSMPGHSNWAAATNA</sequence>
<organism evidence="1 2">
    <name type="scientific">Sphingobacterium puteale</name>
    <dbReference type="NCBI Taxonomy" id="2420510"/>
    <lineage>
        <taxon>Bacteria</taxon>
        <taxon>Pseudomonadati</taxon>
        <taxon>Bacteroidota</taxon>
        <taxon>Sphingobacteriia</taxon>
        <taxon>Sphingobacteriales</taxon>
        <taxon>Sphingobacteriaceae</taxon>
        <taxon>Sphingobacterium</taxon>
    </lineage>
</organism>
<accession>A0A420VPI9</accession>
<name>A0A420VPI9_9SPHI</name>
<protein>
    <recommendedName>
        <fullName evidence="3">Head decoration protein</fullName>
    </recommendedName>
</protein>
<comment type="caution">
    <text evidence="1">The sequence shown here is derived from an EMBL/GenBank/DDBJ whole genome shotgun (WGS) entry which is preliminary data.</text>
</comment>
<feature type="non-terminal residue" evidence="1">
    <location>
        <position position="139"/>
    </location>
</feature>
<dbReference type="OrthoDB" id="762278at2"/>